<evidence type="ECO:0000256" key="7">
    <source>
        <dbReference type="ARBA" id="ARBA00022692"/>
    </source>
</evidence>
<dbReference type="CDD" id="cd06261">
    <property type="entry name" value="TM_PBP2"/>
    <property type="match status" value="1"/>
</dbReference>
<gene>
    <name evidence="12" type="ORF">SAMN05216283_101508</name>
</gene>
<accession>A0A1I2BTH4</accession>
<dbReference type="Pfam" id="PF00528">
    <property type="entry name" value="BPD_transp_1"/>
    <property type="match status" value="1"/>
</dbReference>
<dbReference type="Gene3D" id="1.10.3720.10">
    <property type="entry name" value="MetI-like"/>
    <property type="match status" value="1"/>
</dbReference>
<feature type="transmembrane region" description="Helical" evidence="10">
    <location>
        <begin position="22"/>
        <end position="42"/>
    </location>
</feature>
<evidence type="ECO:0000313" key="12">
    <source>
        <dbReference type="EMBL" id="SFE59399.1"/>
    </source>
</evidence>
<dbReference type="RefSeq" id="WP_093918242.1">
    <property type="nucleotide sequence ID" value="NZ_FONW01000001.1"/>
</dbReference>
<evidence type="ECO:0000256" key="3">
    <source>
        <dbReference type="ARBA" id="ARBA00016864"/>
    </source>
</evidence>
<dbReference type="AlphaFoldDB" id="A0A1I2BTH4"/>
<dbReference type="PANTHER" id="PTHR42922">
    <property type="entry name" value="PHOSPHATE TRANSPORT SYSTEM PERMEASE PROTEIN PSTA"/>
    <property type="match status" value="1"/>
</dbReference>
<feature type="domain" description="ABC transmembrane type-1" evidence="11">
    <location>
        <begin position="86"/>
        <end position="287"/>
    </location>
</feature>
<evidence type="ECO:0000256" key="9">
    <source>
        <dbReference type="ARBA" id="ARBA00023136"/>
    </source>
</evidence>
<organism evidence="12 13">
    <name type="scientific">Sunxiuqinia elliptica</name>
    <dbReference type="NCBI Taxonomy" id="655355"/>
    <lineage>
        <taxon>Bacteria</taxon>
        <taxon>Pseudomonadati</taxon>
        <taxon>Bacteroidota</taxon>
        <taxon>Bacteroidia</taxon>
        <taxon>Marinilabiliales</taxon>
        <taxon>Prolixibacteraceae</taxon>
        <taxon>Sunxiuqinia</taxon>
    </lineage>
</organism>
<evidence type="ECO:0000259" key="11">
    <source>
        <dbReference type="PROSITE" id="PS50928"/>
    </source>
</evidence>
<dbReference type="PANTHER" id="PTHR42922:SF1">
    <property type="entry name" value="PHOSPHATE TRANSPORT SYSTEM PERMEASE PROTEIN PSTA"/>
    <property type="match status" value="1"/>
</dbReference>
<evidence type="ECO:0000256" key="1">
    <source>
        <dbReference type="ARBA" id="ARBA00004651"/>
    </source>
</evidence>
<reference evidence="12 13" key="1">
    <citation type="submission" date="2016-10" db="EMBL/GenBank/DDBJ databases">
        <authorList>
            <person name="de Groot N.N."/>
        </authorList>
    </citation>
    <scope>NUCLEOTIDE SEQUENCE [LARGE SCALE GENOMIC DNA]</scope>
    <source>
        <strain evidence="12 13">CGMCC 1.9156</strain>
    </source>
</reference>
<proteinExistence type="inferred from homology"/>
<evidence type="ECO:0000256" key="10">
    <source>
        <dbReference type="RuleBase" id="RU363043"/>
    </source>
</evidence>
<feature type="transmembrane region" description="Helical" evidence="10">
    <location>
        <begin position="268"/>
        <end position="286"/>
    </location>
</feature>
<feature type="transmembrane region" description="Helical" evidence="10">
    <location>
        <begin position="152"/>
        <end position="172"/>
    </location>
</feature>
<feature type="transmembrane region" description="Helical" evidence="10">
    <location>
        <begin position="125"/>
        <end position="146"/>
    </location>
</feature>
<dbReference type="SUPFAM" id="SSF161098">
    <property type="entry name" value="MetI-like"/>
    <property type="match status" value="1"/>
</dbReference>
<name>A0A1I2BTH4_9BACT</name>
<dbReference type="GO" id="GO:0005886">
    <property type="term" value="C:plasma membrane"/>
    <property type="evidence" value="ECO:0007669"/>
    <property type="project" value="UniProtKB-SubCell"/>
</dbReference>
<keyword evidence="4" id="KW-0813">Transport</keyword>
<dbReference type="STRING" id="655355.SAMN05216283_101508"/>
<dbReference type="NCBIfam" id="TIGR00974">
    <property type="entry name" value="3a0107s02c"/>
    <property type="match status" value="1"/>
</dbReference>
<evidence type="ECO:0000256" key="2">
    <source>
        <dbReference type="ARBA" id="ARBA00007069"/>
    </source>
</evidence>
<dbReference type="GO" id="GO:0005315">
    <property type="term" value="F:phosphate transmembrane transporter activity"/>
    <property type="evidence" value="ECO:0007669"/>
    <property type="project" value="InterPro"/>
</dbReference>
<keyword evidence="8 10" id="KW-1133">Transmembrane helix</keyword>
<keyword evidence="9 10" id="KW-0472">Membrane</keyword>
<evidence type="ECO:0000256" key="4">
    <source>
        <dbReference type="ARBA" id="ARBA00022448"/>
    </source>
</evidence>
<feature type="transmembrane region" description="Helical" evidence="10">
    <location>
        <begin position="86"/>
        <end position="113"/>
    </location>
</feature>
<feature type="transmembrane region" description="Helical" evidence="10">
    <location>
        <begin position="200"/>
        <end position="221"/>
    </location>
</feature>
<sequence length="295" mass="31864">MEAIQALKNQDHSGRRQLKDKLFFYGIIVLSLVTISPIILIISKLVVEGYRQISLDFLIQTTPDTFEAMTAVSNGEKIPGGIANGIVGTLLMVVLASAMAIPIGILTGIFLYENQGKFMANLTRNISDILQGIPSIVLGLISYLWVVKHVTSGFSALAGSVSLAIMMLPMIVRSTEETLKMIPQTLKEAALALGVPYHKVILRVLVPTGFSGLLTGILLGISRILGETAPLLLTALGSSVISLDITKPTSAIPLLIWEFYNDPNMVDLIWSSSLLLMAIVLILNIVSKQIAAKRK</sequence>
<dbReference type="InterPro" id="IPR000515">
    <property type="entry name" value="MetI-like"/>
</dbReference>
<dbReference type="InterPro" id="IPR005672">
    <property type="entry name" value="Phosphate_PstA"/>
</dbReference>
<dbReference type="GO" id="GO:0035435">
    <property type="term" value="P:phosphate ion transmembrane transport"/>
    <property type="evidence" value="ECO:0007669"/>
    <property type="project" value="InterPro"/>
</dbReference>
<dbReference type="InterPro" id="IPR035906">
    <property type="entry name" value="MetI-like_sf"/>
</dbReference>
<dbReference type="InterPro" id="IPR051408">
    <property type="entry name" value="Phosphate_transprt_permease"/>
</dbReference>
<evidence type="ECO:0000313" key="13">
    <source>
        <dbReference type="Proteomes" id="UP000198964"/>
    </source>
</evidence>
<evidence type="ECO:0000256" key="5">
    <source>
        <dbReference type="ARBA" id="ARBA00022475"/>
    </source>
</evidence>
<keyword evidence="13" id="KW-1185">Reference proteome</keyword>
<dbReference type="Proteomes" id="UP000198964">
    <property type="component" value="Unassembled WGS sequence"/>
</dbReference>
<evidence type="ECO:0000256" key="6">
    <source>
        <dbReference type="ARBA" id="ARBA00022592"/>
    </source>
</evidence>
<comment type="subcellular location">
    <subcellularLocation>
        <location evidence="1 10">Cell membrane</location>
        <topology evidence="1 10">Multi-pass membrane protein</topology>
    </subcellularLocation>
</comment>
<keyword evidence="5 10" id="KW-1003">Cell membrane</keyword>
<comment type="similarity">
    <text evidence="2 10">Belongs to the binding-protein-dependent transport system permease family. CysTW subfamily.</text>
</comment>
<evidence type="ECO:0000256" key="8">
    <source>
        <dbReference type="ARBA" id="ARBA00022989"/>
    </source>
</evidence>
<protein>
    <recommendedName>
        <fullName evidence="3 10">Phosphate transport system permease protein PstA</fullName>
    </recommendedName>
</protein>
<dbReference type="EMBL" id="FONW01000001">
    <property type="protein sequence ID" value="SFE59399.1"/>
    <property type="molecule type" value="Genomic_DNA"/>
</dbReference>
<keyword evidence="7 10" id="KW-0812">Transmembrane</keyword>
<keyword evidence="6" id="KW-0592">Phosphate transport</keyword>
<dbReference type="PROSITE" id="PS50928">
    <property type="entry name" value="ABC_TM1"/>
    <property type="match status" value="1"/>
</dbReference>